<evidence type="ECO:0000313" key="5">
    <source>
        <dbReference type="Proteomes" id="UP000031829"/>
    </source>
</evidence>
<dbReference type="Pfam" id="PF14620">
    <property type="entry name" value="YPEB_PepSY1-2"/>
    <property type="match status" value="1"/>
</dbReference>
<dbReference type="InterPro" id="IPR014239">
    <property type="entry name" value="YpeB_PepSY1-2"/>
</dbReference>
<dbReference type="Pfam" id="PF20769">
    <property type="entry name" value="YPEB_N"/>
    <property type="match status" value="1"/>
</dbReference>
<evidence type="ECO:0000259" key="3">
    <source>
        <dbReference type="Pfam" id="PF20769"/>
    </source>
</evidence>
<evidence type="ECO:0000313" key="4">
    <source>
        <dbReference type="EMBL" id="AJI25149.1"/>
    </source>
</evidence>
<dbReference type="InterPro" id="IPR048402">
    <property type="entry name" value="YpeB_N"/>
</dbReference>
<evidence type="ECO:0000259" key="2">
    <source>
        <dbReference type="Pfam" id="PF14620"/>
    </source>
</evidence>
<gene>
    <name evidence="4" type="primary">ypeB</name>
    <name evidence="4" type="ORF">BG04_1267</name>
</gene>
<feature type="domain" description="Sporulation protein YpeB PepSY1 and PepSY2" evidence="2">
    <location>
        <begin position="180"/>
        <end position="373"/>
    </location>
</feature>
<dbReference type="InterPro" id="IPR025711">
    <property type="entry name" value="PepSY"/>
</dbReference>
<dbReference type="AlphaFoldDB" id="A0A0B6AYZ4"/>
<feature type="domain" description="Sporulation protein YpeB N-terminal" evidence="3">
    <location>
        <begin position="27"/>
        <end position="162"/>
    </location>
</feature>
<protein>
    <submittedName>
        <fullName evidence="4">Germination protein YpeB</fullName>
    </submittedName>
</protein>
<dbReference type="GeneID" id="93644742"/>
<accession>A0A0B6AYZ4</accession>
<dbReference type="EMBL" id="CP009920">
    <property type="protein sequence ID" value="AJI25149.1"/>
    <property type="molecule type" value="Genomic_DNA"/>
</dbReference>
<organism evidence="4 5">
    <name type="scientific">Priestia megaterium (strain ATCC 14581 / DSM 32 / CCUG 1817 / JCM 2506 / NBRC 15308 / NCIMB 9376 / NCTC 10342 / NRRL B-14308 / VKM B-512 / Ford 19)</name>
    <name type="common">Bacillus megaterium</name>
    <dbReference type="NCBI Taxonomy" id="1348623"/>
    <lineage>
        <taxon>Bacteria</taxon>
        <taxon>Bacillati</taxon>
        <taxon>Bacillota</taxon>
        <taxon>Bacilli</taxon>
        <taxon>Bacillales</taxon>
        <taxon>Bacillaceae</taxon>
        <taxon>Priestia</taxon>
    </lineage>
</organism>
<dbReference type="NCBIfam" id="TIGR02889">
    <property type="entry name" value="spore_YpeB"/>
    <property type="match status" value="1"/>
</dbReference>
<dbReference type="GO" id="GO:0009847">
    <property type="term" value="P:spore germination"/>
    <property type="evidence" value="ECO:0007669"/>
    <property type="project" value="InterPro"/>
</dbReference>
<dbReference type="Proteomes" id="UP000031829">
    <property type="component" value="Chromosome"/>
</dbReference>
<reference evidence="4 5" key="1">
    <citation type="journal article" date="2015" name="Genome Announc.">
        <title>Complete genome sequences for 35 biothreat assay-relevant bacillus species.</title>
        <authorList>
            <person name="Johnson S.L."/>
            <person name="Daligault H.E."/>
            <person name="Davenport K.W."/>
            <person name="Jaissle J."/>
            <person name="Frey K.G."/>
            <person name="Ladner J.T."/>
            <person name="Broomall S.M."/>
            <person name="Bishop-Lilly K.A."/>
            <person name="Bruce D.C."/>
            <person name="Gibbons H.S."/>
            <person name="Coyne S.R."/>
            <person name="Lo C.C."/>
            <person name="Meincke L."/>
            <person name="Munk A.C."/>
            <person name="Koroleva G.I."/>
            <person name="Rosenzweig C.N."/>
            <person name="Palacios G.F."/>
            <person name="Redden C.L."/>
            <person name="Minogue T.D."/>
            <person name="Chain P.S."/>
        </authorList>
    </citation>
    <scope>NUCLEOTIDE SEQUENCE [LARGE SCALE GENOMIC DNA]</scope>
    <source>
        <strain evidence="5">ATCC 14581 / DSM 32 / JCM 2506 / NBRC 15308 / NCIMB 9376 / NCTC 10342 / NRRL B-14308 / VKM B-512</strain>
    </source>
</reference>
<feature type="domain" description="PepSY" evidence="1">
    <location>
        <begin position="376"/>
        <end position="431"/>
    </location>
</feature>
<dbReference type="RefSeq" id="WP_034649059.1">
    <property type="nucleotide sequence ID" value="NZ_BCVB01000001.1"/>
</dbReference>
<dbReference type="HOGENOM" id="CLU_045803_0_0_9"/>
<proteinExistence type="predicted"/>
<dbReference type="KEGG" id="bmeg:BG04_1267"/>
<name>A0A0B6AYZ4_PRIM2</name>
<sequence length="449" mass="51117">MIRTILIVLLAIGVVGVGYWGYSEHQEKDAVLLQAENTYQRAFHDLSYQLDLLNDKIGGTLAMSSRDQLSPALAEVWRLTSEAHNNVGQLPLSLLPFNKTEEFLSDVGDFTYKVAVRDLSKSPLTDKEYKTLNSLYDQSGEIQNEMRQVQHLVIDNNLRWMDVELALATKEKQGDNTIIDGLKTVEKSMDSFAETDLGVMNATNEQEKNAFHQLKGREVSEDVAKQVARSFLDLKGNEQIHIVKSGKDADYEVYSLTITDPKTKQETYMDITQKGGYPLWVLEDRDIKKQNISLNDAMNKATKFLKDHRFESLVMAESAQYDNMGVFTFVEQTESGVRIYPDSVKMKMSLEDGSVIGFSAKDFLLKHRTRDIPKPKISKEQAKTKLNSNVKVMEDRLAIITNDLNEEVLCYEFLGTIKNDTYRIFINADTGFEEKVEKLQNSEPLYNEV</sequence>
<dbReference type="Pfam" id="PF03413">
    <property type="entry name" value="PepSY"/>
    <property type="match status" value="1"/>
</dbReference>
<evidence type="ECO:0000259" key="1">
    <source>
        <dbReference type="Pfam" id="PF03413"/>
    </source>
</evidence>